<keyword evidence="1" id="KW-0732">Signal</keyword>
<feature type="signal peptide" evidence="1">
    <location>
        <begin position="1"/>
        <end position="18"/>
    </location>
</feature>
<evidence type="ECO:0000313" key="2">
    <source>
        <dbReference type="EMBL" id="PIW96778.1"/>
    </source>
</evidence>
<dbReference type="Proteomes" id="UP000230837">
    <property type="component" value="Unassembled WGS sequence"/>
</dbReference>
<accession>A0A2M7INC6</accession>
<feature type="chain" id="PRO_5014999411" evidence="1">
    <location>
        <begin position="19"/>
        <end position="101"/>
    </location>
</feature>
<dbReference type="EMBL" id="PFHR01000164">
    <property type="protein sequence ID" value="PIW96778.1"/>
    <property type="molecule type" value="Genomic_DNA"/>
</dbReference>
<sequence>MKFFIALFASTVATSALADIVTLCPSLEVAETTVNSALAISTNDMTGAEALLVANCPASAEVTTLGVVLSTIYLEGEPIEFRLAADGTSVALVPPSMFGHY</sequence>
<dbReference type="AlphaFoldDB" id="A0A2M7INC6"/>
<protein>
    <submittedName>
        <fullName evidence="2">Uncharacterized protein</fullName>
    </submittedName>
</protein>
<name>A0A2M7INC6_9BACT</name>
<reference evidence="3" key="1">
    <citation type="submission" date="2017-09" db="EMBL/GenBank/DDBJ databases">
        <title>Depth-based differentiation of microbial function through sediment-hosted aquifers and enrichment of novel symbionts in the deep terrestrial subsurface.</title>
        <authorList>
            <person name="Probst A.J."/>
            <person name="Ladd B."/>
            <person name="Jarett J.K."/>
            <person name="Geller-Mcgrath D.E."/>
            <person name="Sieber C.M.K."/>
            <person name="Emerson J.B."/>
            <person name="Anantharaman K."/>
            <person name="Thomas B.C."/>
            <person name="Malmstrom R."/>
            <person name="Stieglmeier M."/>
            <person name="Klingl A."/>
            <person name="Woyke T."/>
            <person name="Ryan C.M."/>
            <person name="Banfield J.F."/>
        </authorList>
    </citation>
    <scope>NUCLEOTIDE SEQUENCE [LARGE SCALE GENOMIC DNA]</scope>
</reference>
<gene>
    <name evidence="2" type="ORF">COZ82_03140</name>
</gene>
<proteinExistence type="predicted"/>
<comment type="caution">
    <text evidence="2">The sequence shown here is derived from an EMBL/GenBank/DDBJ whole genome shotgun (WGS) entry which is preliminary data.</text>
</comment>
<evidence type="ECO:0000313" key="3">
    <source>
        <dbReference type="Proteomes" id="UP000230837"/>
    </source>
</evidence>
<organism evidence="2 3">
    <name type="scientific">Candidatus Kaiserbacteria bacterium CG_4_8_14_3_um_filter_38_9</name>
    <dbReference type="NCBI Taxonomy" id="1974599"/>
    <lineage>
        <taxon>Bacteria</taxon>
        <taxon>Candidatus Kaiseribacteriota</taxon>
    </lineage>
</organism>
<evidence type="ECO:0000256" key="1">
    <source>
        <dbReference type="SAM" id="SignalP"/>
    </source>
</evidence>